<dbReference type="Proteomes" id="UP001595752">
    <property type="component" value="Unassembled WGS sequence"/>
</dbReference>
<dbReference type="RefSeq" id="WP_377917363.1">
    <property type="nucleotide sequence ID" value="NZ_JBHRZT010000068.1"/>
</dbReference>
<dbReference type="EMBL" id="JBHRZT010000068">
    <property type="protein sequence ID" value="MFC3885197.1"/>
    <property type="molecule type" value="Genomic_DNA"/>
</dbReference>
<keyword evidence="2" id="KW-1185">Reference proteome</keyword>
<name>A0ABV8B4M3_9BACI</name>
<protein>
    <submittedName>
        <fullName evidence="1">Uncharacterized protein</fullName>
    </submittedName>
</protein>
<accession>A0ABV8B4M3</accession>
<proteinExistence type="predicted"/>
<organism evidence="1 2">
    <name type="scientific">Bacillus songklensis</name>
    <dbReference type="NCBI Taxonomy" id="1069116"/>
    <lineage>
        <taxon>Bacteria</taxon>
        <taxon>Bacillati</taxon>
        <taxon>Bacillota</taxon>
        <taxon>Bacilli</taxon>
        <taxon>Bacillales</taxon>
        <taxon>Bacillaceae</taxon>
        <taxon>Bacillus</taxon>
    </lineage>
</organism>
<evidence type="ECO:0000313" key="1">
    <source>
        <dbReference type="EMBL" id="MFC3885197.1"/>
    </source>
</evidence>
<reference evidence="2" key="1">
    <citation type="journal article" date="2019" name="Int. J. Syst. Evol. Microbiol.">
        <title>The Global Catalogue of Microorganisms (GCM) 10K type strain sequencing project: providing services to taxonomists for standard genome sequencing and annotation.</title>
        <authorList>
            <consortium name="The Broad Institute Genomics Platform"/>
            <consortium name="The Broad Institute Genome Sequencing Center for Infectious Disease"/>
            <person name="Wu L."/>
            <person name="Ma J."/>
        </authorList>
    </citation>
    <scope>NUCLEOTIDE SEQUENCE [LARGE SCALE GENOMIC DNA]</scope>
    <source>
        <strain evidence="2">CCUG 61889</strain>
    </source>
</reference>
<gene>
    <name evidence="1" type="ORF">ACFOU2_17660</name>
</gene>
<comment type="caution">
    <text evidence="1">The sequence shown here is derived from an EMBL/GenBank/DDBJ whole genome shotgun (WGS) entry which is preliminary data.</text>
</comment>
<evidence type="ECO:0000313" key="2">
    <source>
        <dbReference type="Proteomes" id="UP001595752"/>
    </source>
</evidence>
<sequence length="56" mass="6431">MDRPIEIIEIVRRNREGDILNVHTSGEREIGHQEAIFELKKGTISDPEHKLGDLPQ</sequence>